<comment type="caution">
    <text evidence="3">The sequence shown here is derived from an EMBL/GenBank/DDBJ whole genome shotgun (WGS) entry which is preliminary data.</text>
</comment>
<evidence type="ECO:0000259" key="2">
    <source>
        <dbReference type="Pfam" id="PF09346"/>
    </source>
</evidence>
<keyword evidence="4" id="KW-1185">Reference proteome</keyword>
<reference evidence="3 4" key="1">
    <citation type="submission" date="2017-07" db="EMBL/GenBank/DDBJ databases">
        <title>Amycolatopsis alba DSM 44262 Genome sequencing and assembly.</title>
        <authorList>
            <person name="Kaur N."/>
            <person name="Mayilraj S."/>
        </authorList>
    </citation>
    <scope>NUCLEOTIDE SEQUENCE [LARGE SCALE GENOMIC DNA]</scope>
    <source>
        <strain evidence="3 4">DSM 44262</strain>
    </source>
</reference>
<evidence type="ECO:0000256" key="1">
    <source>
        <dbReference type="SAM" id="MobiDB-lite"/>
    </source>
</evidence>
<feature type="region of interest" description="Disordered" evidence="1">
    <location>
        <begin position="177"/>
        <end position="202"/>
    </location>
</feature>
<dbReference type="InterPro" id="IPR018958">
    <property type="entry name" value="Knr4/Smi1-like_dom"/>
</dbReference>
<sequence>MDSSIDAVWQQIMAWLRIHTPVTAATIRPPAPAEQIKATRNALGMQLPRDLLWWWGLMDGVDDEHDYRTAFAVPGGYMPLTVARVRDEWARLSRYPDDDCCRPGGHHQRAAGDATFGYCSALIPICRGLDGAVLAVDLRTGANHGRIMNWMAQAGAHSIPWVNITAMLTDTAQRLDRYHPAPETPPRPGSPVIGDDGSLIWS</sequence>
<organism evidence="3 4">
    <name type="scientific">Amycolatopsis alba DSM 44262</name>
    <dbReference type="NCBI Taxonomy" id="1125972"/>
    <lineage>
        <taxon>Bacteria</taxon>
        <taxon>Bacillati</taxon>
        <taxon>Actinomycetota</taxon>
        <taxon>Actinomycetes</taxon>
        <taxon>Pseudonocardiales</taxon>
        <taxon>Pseudonocardiaceae</taxon>
        <taxon>Amycolatopsis</taxon>
    </lineage>
</organism>
<gene>
    <name evidence="3" type="ORF">CFP75_38600</name>
</gene>
<dbReference type="Proteomes" id="UP000215563">
    <property type="component" value="Unassembled WGS sequence"/>
</dbReference>
<evidence type="ECO:0000313" key="4">
    <source>
        <dbReference type="Proteomes" id="UP000215563"/>
    </source>
</evidence>
<dbReference type="SUPFAM" id="SSF160631">
    <property type="entry name" value="SMI1/KNR4-like"/>
    <property type="match status" value="1"/>
</dbReference>
<name>A0A229R9R5_AMYAL</name>
<dbReference type="Pfam" id="PF09346">
    <property type="entry name" value="SMI1_KNR4"/>
    <property type="match status" value="1"/>
</dbReference>
<protein>
    <submittedName>
        <fullName evidence="3">SMI1/KNR4 family protein</fullName>
    </submittedName>
</protein>
<dbReference type="OrthoDB" id="3287229at2"/>
<evidence type="ECO:0000313" key="3">
    <source>
        <dbReference type="EMBL" id="OXM43412.1"/>
    </source>
</evidence>
<dbReference type="EMBL" id="NMQU01000149">
    <property type="protein sequence ID" value="OXM43412.1"/>
    <property type="molecule type" value="Genomic_DNA"/>
</dbReference>
<dbReference type="RefSeq" id="WP_020634917.1">
    <property type="nucleotide sequence ID" value="NZ_KB913032.1"/>
</dbReference>
<dbReference type="InterPro" id="IPR037883">
    <property type="entry name" value="Knr4/Smi1-like_sf"/>
</dbReference>
<accession>A0A229R9R5</accession>
<proteinExistence type="predicted"/>
<feature type="domain" description="Knr4/Smi1-like" evidence="2">
    <location>
        <begin position="30"/>
        <end position="154"/>
    </location>
</feature>
<dbReference type="AlphaFoldDB" id="A0A229R9R5"/>